<dbReference type="NCBIfam" id="TIGR00055">
    <property type="entry name" value="uppS"/>
    <property type="match status" value="1"/>
</dbReference>
<keyword evidence="2" id="KW-0808">Transferase</keyword>
<accession>U1GGX8</accession>
<dbReference type="PANTHER" id="PTHR10291">
    <property type="entry name" value="DEHYDRODOLICHYL DIPHOSPHATE SYNTHASE FAMILY MEMBER"/>
    <property type="match status" value="1"/>
</dbReference>
<protein>
    <recommendedName>
        <fullName evidence="6">Alkyl transferase</fullName>
    </recommendedName>
</protein>
<dbReference type="Pfam" id="PF01255">
    <property type="entry name" value="Prenyltransf"/>
    <property type="match status" value="2"/>
</dbReference>
<evidence type="ECO:0000313" key="4">
    <source>
        <dbReference type="EMBL" id="ERF76937.1"/>
    </source>
</evidence>
<dbReference type="HAMAP" id="MF_01139">
    <property type="entry name" value="ISPT"/>
    <property type="match status" value="1"/>
</dbReference>
<dbReference type="GO" id="GO:0016020">
    <property type="term" value="C:membrane"/>
    <property type="evidence" value="ECO:0007669"/>
    <property type="project" value="TreeGrafter"/>
</dbReference>
<feature type="compositionally biased region" description="Low complexity" evidence="3">
    <location>
        <begin position="284"/>
        <end position="296"/>
    </location>
</feature>
<feature type="compositionally biased region" description="Basic and acidic residues" evidence="3">
    <location>
        <begin position="382"/>
        <end position="403"/>
    </location>
</feature>
<dbReference type="Proteomes" id="UP000019373">
    <property type="component" value="Unassembled WGS sequence"/>
</dbReference>
<evidence type="ECO:0000313" key="5">
    <source>
        <dbReference type="Proteomes" id="UP000019373"/>
    </source>
</evidence>
<dbReference type="EMBL" id="KE720681">
    <property type="protein sequence ID" value="ERF76937.1"/>
    <property type="molecule type" value="Genomic_DNA"/>
</dbReference>
<dbReference type="GO" id="GO:0045547">
    <property type="term" value="F:ditrans,polycis-polyprenyl diphosphate synthase [(2E,6E)-farnesyl diphosphate specific] activity"/>
    <property type="evidence" value="ECO:0007669"/>
    <property type="project" value="TreeGrafter"/>
</dbReference>
<dbReference type="eggNOG" id="KOG1602">
    <property type="taxonomic scope" value="Eukaryota"/>
</dbReference>
<dbReference type="AlphaFoldDB" id="U1GGX8"/>
<feature type="compositionally biased region" description="Low complexity" evidence="3">
    <location>
        <begin position="221"/>
        <end position="264"/>
    </location>
</feature>
<dbReference type="OMA" id="FDRRDLW"/>
<dbReference type="PANTHER" id="PTHR10291:SF43">
    <property type="entry name" value="DEHYDRODOLICHYL DIPHOSPHATE SYNTHASE COMPLEX SUBUNIT DHDDS"/>
    <property type="match status" value="1"/>
</dbReference>
<reference evidence="5" key="1">
    <citation type="journal article" date="2014" name="BMC Genomics">
        <title>Genome characteristics reveal the impact of lichenization on lichen-forming fungus Endocarpon pusillum Hedwig (Verrucariales, Ascomycota).</title>
        <authorList>
            <person name="Wang Y.-Y."/>
            <person name="Liu B."/>
            <person name="Zhang X.-Y."/>
            <person name="Zhou Q.-M."/>
            <person name="Zhang T."/>
            <person name="Li H."/>
            <person name="Yu Y.-F."/>
            <person name="Zhang X.-L."/>
            <person name="Hao X.-Y."/>
            <person name="Wang M."/>
            <person name="Wang L."/>
            <person name="Wei J.-C."/>
        </authorList>
    </citation>
    <scope>NUCLEOTIDE SEQUENCE [LARGE SCALE GENOMIC DNA]</scope>
    <source>
        <strain evidence="5">Z07020 / HMAS-L-300199</strain>
    </source>
</reference>
<evidence type="ECO:0000256" key="1">
    <source>
        <dbReference type="ARBA" id="ARBA00005432"/>
    </source>
</evidence>
<dbReference type="GO" id="GO:0005783">
    <property type="term" value="C:endoplasmic reticulum"/>
    <property type="evidence" value="ECO:0007669"/>
    <property type="project" value="TreeGrafter"/>
</dbReference>
<dbReference type="GO" id="GO:1904423">
    <property type="term" value="C:dehydrodolichyl diphosphate synthase complex"/>
    <property type="evidence" value="ECO:0007669"/>
    <property type="project" value="TreeGrafter"/>
</dbReference>
<keyword evidence="5" id="KW-1185">Reference proteome</keyword>
<dbReference type="InterPro" id="IPR001441">
    <property type="entry name" value="UPP_synth-like"/>
</dbReference>
<comment type="similarity">
    <text evidence="1">Belongs to the UPP synthase family.</text>
</comment>
<organism evidence="4 5">
    <name type="scientific">Endocarpon pusillum (strain Z07020 / HMAS-L-300199)</name>
    <name type="common">Lichen-forming fungus</name>
    <dbReference type="NCBI Taxonomy" id="1263415"/>
    <lineage>
        <taxon>Eukaryota</taxon>
        <taxon>Fungi</taxon>
        <taxon>Dikarya</taxon>
        <taxon>Ascomycota</taxon>
        <taxon>Pezizomycotina</taxon>
        <taxon>Eurotiomycetes</taxon>
        <taxon>Chaetothyriomycetidae</taxon>
        <taxon>Verrucariales</taxon>
        <taxon>Verrucariaceae</taxon>
        <taxon>Endocarpon</taxon>
    </lineage>
</organism>
<dbReference type="SUPFAM" id="SSF64005">
    <property type="entry name" value="Undecaprenyl diphosphate synthase"/>
    <property type="match status" value="2"/>
</dbReference>
<dbReference type="Gene3D" id="3.40.1180.10">
    <property type="entry name" value="Decaprenyl diphosphate synthase-like"/>
    <property type="match status" value="1"/>
</dbReference>
<feature type="region of interest" description="Disordered" evidence="3">
    <location>
        <begin position="183"/>
        <end position="308"/>
    </location>
</feature>
<dbReference type="GO" id="GO:0005811">
    <property type="term" value="C:lipid droplet"/>
    <property type="evidence" value="ECO:0007669"/>
    <property type="project" value="TreeGrafter"/>
</dbReference>
<feature type="compositionally biased region" description="Polar residues" evidence="3">
    <location>
        <begin position="202"/>
        <end position="219"/>
    </location>
</feature>
<proteinExistence type="inferred from homology"/>
<evidence type="ECO:0008006" key="6">
    <source>
        <dbReference type="Google" id="ProtNLM"/>
    </source>
</evidence>
<dbReference type="HOGENOM" id="CLU_038505_0_2_1"/>
<dbReference type="CDD" id="cd00475">
    <property type="entry name" value="Cis_IPPS"/>
    <property type="match status" value="1"/>
</dbReference>
<dbReference type="InterPro" id="IPR036424">
    <property type="entry name" value="UPP_synth-like_sf"/>
</dbReference>
<name>U1GGX8_ENDPU</name>
<dbReference type="RefSeq" id="XP_007785762.1">
    <property type="nucleotide sequence ID" value="XM_007787572.1"/>
</dbReference>
<feature type="region of interest" description="Disordered" evidence="3">
    <location>
        <begin position="382"/>
        <end position="407"/>
    </location>
</feature>
<evidence type="ECO:0000256" key="2">
    <source>
        <dbReference type="ARBA" id="ARBA00022679"/>
    </source>
</evidence>
<gene>
    <name evidence="4" type="ORF">EPUS_02649</name>
</gene>
<evidence type="ECO:0000256" key="3">
    <source>
        <dbReference type="SAM" id="MobiDB-lite"/>
    </source>
</evidence>
<dbReference type="GO" id="GO:0016094">
    <property type="term" value="P:polyprenol biosynthetic process"/>
    <property type="evidence" value="ECO:0007669"/>
    <property type="project" value="TreeGrafter"/>
</dbReference>
<dbReference type="OrthoDB" id="4173905at2759"/>
<dbReference type="GeneID" id="19237701"/>
<sequence length="419" mass="47551">MTARLRKWLLTSPPAEWAISQLRELLIGALRQGPVPRHIAFVMDGNRRFARDRRIESIEGHHLGFEALAKILEVCYKAGVTHVTIYAFSIENFKRSKYEVDALMDMAKVKLNQMCQHGDLLDRYGACIRVLGQRELIKPDVLKAVDKAVEMTSRNGNAVLNICFPYTSRDEITTAVRRTVDEWSQPLPERTGASPFKEDRITQNIRKQNKGTGNETEGTYLSPPKSMLSPSSSTTSLSSNGDSLPDSRSSLSSSTTLHQSSSPPFFTADLKDPLSIPSPPPTTPTLQQQPQQQQQQPPQPTYHPSPEAITTSTLTSHMFTADNPPLDLLVRTSSVHRLSDFMLWQCHQNTEIAFLDVLWPEFDLWTFLPVLWEWQWRQKKMRSENEDGKGRVQGRERSDSRIRADRKKTVKRLVGEALD</sequence>